<dbReference type="PANTHER" id="PTHR35848">
    <property type="entry name" value="OXALATE-BINDING PROTEIN"/>
    <property type="match status" value="1"/>
</dbReference>
<proteinExistence type="predicted"/>
<comment type="caution">
    <text evidence="3">The sequence shown here is derived from an EMBL/GenBank/DDBJ whole genome shotgun (WGS) entry which is preliminary data.</text>
</comment>
<dbReference type="EMBL" id="JBHSKJ010000005">
    <property type="protein sequence ID" value="MFC5145206.1"/>
    <property type="molecule type" value="Genomic_DNA"/>
</dbReference>
<accession>A0ABV9ZXR6</accession>
<evidence type="ECO:0000256" key="1">
    <source>
        <dbReference type="ARBA" id="ARBA00022723"/>
    </source>
</evidence>
<dbReference type="InterPro" id="IPR013096">
    <property type="entry name" value="Cupin_2"/>
</dbReference>
<sequence length="269" mass="27686">MSEVTDAPAPGTAAAAAPAPAPAALVADVSGAADIHGVHGAAGLTHWKCLATRRDLRGDWEAVEWASIPPGGVSGEHRHTRTEEIYFILSGRGEFLLNGTAHPARPGSLLLTGTGAVHGLRNTGEDHLDWLVIEMLAPPTADALRGDTPRAAEEKTVNPANAELHDLRAEGSVDPGRVFTGPLRTVEIDALEPSATRTLHSRGAEHTVFVLSGSGWAASGGTTVELTPGTALTLPLGTSAEIAANHDGMEFFHAELAVPAAATAAGEAR</sequence>
<feature type="domain" description="Cupin type-2" evidence="2">
    <location>
        <begin position="66"/>
        <end position="133"/>
    </location>
</feature>
<dbReference type="Proteomes" id="UP001596222">
    <property type="component" value="Unassembled WGS sequence"/>
</dbReference>
<dbReference type="PANTHER" id="PTHR35848:SF6">
    <property type="entry name" value="CUPIN TYPE-2 DOMAIN-CONTAINING PROTEIN"/>
    <property type="match status" value="1"/>
</dbReference>
<dbReference type="InterPro" id="IPR051610">
    <property type="entry name" value="GPI/OXD"/>
</dbReference>
<dbReference type="SUPFAM" id="SSF51182">
    <property type="entry name" value="RmlC-like cupins"/>
    <property type="match status" value="1"/>
</dbReference>
<reference evidence="4" key="1">
    <citation type="journal article" date="2019" name="Int. J. Syst. Evol. Microbiol.">
        <title>The Global Catalogue of Microorganisms (GCM) 10K type strain sequencing project: providing services to taxonomists for standard genome sequencing and annotation.</title>
        <authorList>
            <consortium name="The Broad Institute Genomics Platform"/>
            <consortium name="The Broad Institute Genome Sequencing Center for Infectious Disease"/>
            <person name="Wu L."/>
            <person name="Ma J."/>
        </authorList>
    </citation>
    <scope>NUCLEOTIDE SEQUENCE [LARGE SCALE GENOMIC DNA]</scope>
    <source>
        <strain evidence="4">CGMCC 4.1641</strain>
    </source>
</reference>
<evidence type="ECO:0000313" key="4">
    <source>
        <dbReference type="Proteomes" id="UP001596222"/>
    </source>
</evidence>
<dbReference type="RefSeq" id="WP_382039693.1">
    <property type="nucleotide sequence ID" value="NZ_JBHSKJ010000005.1"/>
</dbReference>
<name>A0ABV9ZXR6_9ACTN</name>
<dbReference type="Gene3D" id="2.60.120.10">
    <property type="entry name" value="Jelly Rolls"/>
    <property type="match status" value="2"/>
</dbReference>
<evidence type="ECO:0000313" key="3">
    <source>
        <dbReference type="EMBL" id="MFC5145206.1"/>
    </source>
</evidence>
<protein>
    <submittedName>
        <fullName evidence="3">Cupin domain-containing protein</fullName>
    </submittedName>
</protein>
<dbReference type="InterPro" id="IPR014710">
    <property type="entry name" value="RmlC-like_jellyroll"/>
</dbReference>
<keyword evidence="4" id="KW-1185">Reference proteome</keyword>
<evidence type="ECO:0000259" key="2">
    <source>
        <dbReference type="Pfam" id="PF07883"/>
    </source>
</evidence>
<gene>
    <name evidence="3" type="ORF">ACFPP6_11065</name>
</gene>
<keyword evidence="1" id="KW-0479">Metal-binding</keyword>
<dbReference type="InterPro" id="IPR011051">
    <property type="entry name" value="RmlC_Cupin_sf"/>
</dbReference>
<dbReference type="Pfam" id="PF07883">
    <property type="entry name" value="Cupin_2"/>
    <property type="match status" value="1"/>
</dbReference>
<organism evidence="3 4">
    <name type="scientific">Streptomyces aureoversilis</name>
    <dbReference type="NCBI Taxonomy" id="67277"/>
    <lineage>
        <taxon>Bacteria</taxon>
        <taxon>Bacillati</taxon>
        <taxon>Actinomycetota</taxon>
        <taxon>Actinomycetes</taxon>
        <taxon>Kitasatosporales</taxon>
        <taxon>Streptomycetaceae</taxon>
        <taxon>Streptomyces</taxon>
    </lineage>
</organism>